<gene>
    <name evidence="1" type="ORF">LX77_00859</name>
</gene>
<dbReference type="EMBL" id="QLLQ01000002">
    <property type="protein sequence ID" value="RAJ26604.1"/>
    <property type="molecule type" value="Genomic_DNA"/>
</dbReference>
<dbReference type="RefSeq" id="WP_066431439.1">
    <property type="nucleotide sequence ID" value="NZ_LZRN01000006.1"/>
</dbReference>
<dbReference type="Gene3D" id="3.40.1260.10">
    <property type="entry name" value="DsrEFH-like"/>
    <property type="match status" value="1"/>
</dbReference>
<sequence>MDFEIVIISAAAKDLATDESLISFIDISENLGIRIVVCESAMNYFEVKKSDYHKSIETTPDGVCVVVWLAGKWI</sequence>
<dbReference type="STRING" id="49280.A9996_04530"/>
<proteinExistence type="predicted"/>
<dbReference type="Proteomes" id="UP000248987">
    <property type="component" value="Unassembled WGS sequence"/>
</dbReference>
<protein>
    <recommendedName>
        <fullName evidence="3">DsrE/DsrF/DsrH-like protein</fullName>
    </recommendedName>
</protein>
<evidence type="ECO:0000313" key="2">
    <source>
        <dbReference type="Proteomes" id="UP000248987"/>
    </source>
</evidence>
<dbReference type="AlphaFoldDB" id="A0A1A7R515"/>
<evidence type="ECO:0000313" key="1">
    <source>
        <dbReference type="EMBL" id="RAJ26604.1"/>
    </source>
</evidence>
<dbReference type="InterPro" id="IPR027396">
    <property type="entry name" value="DsrEFH-like"/>
</dbReference>
<name>A0A1A7R515_9FLAO</name>
<organism evidence="1 2">
    <name type="scientific">Gelidibacter algens</name>
    <dbReference type="NCBI Taxonomy" id="49280"/>
    <lineage>
        <taxon>Bacteria</taxon>
        <taxon>Pseudomonadati</taxon>
        <taxon>Bacteroidota</taxon>
        <taxon>Flavobacteriia</taxon>
        <taxon>Flavobacteriales</taxon>
        <taxon>Flavobacteriaceae</taxon>
        <taxon>Gelidibacter</taxon>
    </lineage>
</organism>
<keyword evidence="2" id="KW-1185">Reference proteome</keyword>
<accession>A0A1A7R515</accession>
<evidence type="ECO:0008006" key="3">
    <source>
        <dbReference type="Google" id="ProtNLM"/>
    </source>
</evidence>
<reference evidence="1 2" key="1">
    <citation type="submission" date="2018-06" db="EMBL/GenBank/DDBJ databases">
        <title>Genomic Encyclopedia of Archaeal and Bacterial Type Strains, Phase II (KMG-II): from individual species to whole genera.</title>
        <authorList>
            <person name="Goeker M."/>
        </authorList>
    </citation>
    <scope>NUCLEOTIDE SEQUENCE [LARGE SCALE GENOMIC DNA]</scope>
    <source>
        <strain evidence="1 2">DSM 12408</strain>
    </source>
</reference>
<dbReference type="OrthoDB" id="1467432at2"/>
<comment type="caution">
    <text evidence="1">The sequence shown here is derived from an EMBL/GenBank/DDBJ whole genome shotgun (WGS) entry which is preliminary data.</text>
</comment>
<dbReference type="SUPFAM" id="SSF75169">
    <property type="entry name" value="DsrEFH-like"/>
    <property type="match status" value="1"/>
</dbReference>